<keyword evidence="3 7" id="KW-0489">Methyltransferase</keyword>
<evidence type="ECO:0000313" key="11">
    <source>
        <dbReference type="Proteomes" id="UP000002195"/>
    </source>
</evidence>
<feature type="coiled-coil region" evidence="8">
    <location>
        <begin position="40"/>
        <end position="71"/>
    </location>
</feature>
<dbReference type="GO" id="GO:0005739">
    <property type="term" value="C:mitochondrion"/>
    <property type="evidence" value="ECO:0007669"/>
    <property type="project" value="UniProtKB-SubCell"/>
</dbReference>
<proteinExistence type="inferred from homology"/>
<sequence>MMMKNKILLTTTFCNNINFSNKYYYSSFKGKKKNDYPNKNNNKTKERVELENQFKEHNEIITEQKENLQKDFEIYNVLNKEKDLFKSMSRLKNKPTNSPSTTTTATTTSNINQSSSSSSSSSSSKNNSMKKKTQLMRDFIQESLYNKDYGYFQTKEVIIPSDIEIPKLNSLGNFKEYTNYLHYIYKSLEHAWLTPVEIFKPYYSWSISNYIIEKFKQIQIKNSDSKLKIYEIGAGSGTNALNILNHIRDNHKEIYENMEYKIIEISKPLAQKQLTRIKQSHPKLNINITNANILEWNQAEEKDECFIILTEVIDNLPHDKITITSNGIFESIVDSTVFETVKGKDNIIQKKQISGFHCEDSRPLTDPIIKEYLEYEKSMDSNSLSSFINNIINFYKVNIKSFFKGDETKYLPTVCFKLFQIFAYYFPKHHIILADFDELPSLVSGENAPTVQEKIPITTGKIDNPYHILGTNKHGYESIERDEILVQPGTCDIFFPHDWKNLHNMYCYTNKDRPNFQSSQVTSLKHKSFIKKYASEYLDKTKTKSGYNPMISDYSNMSFLLS</sequence>
<comment type="function">
    <text evidence="7">Arginine methyltransferase involved in the assembly or stability of mitochondrial NADH:ubiquinone oxidoreductase complex (complex I).</text>
</comment>
<feature type="compositionally biased region" description="Low complexity" evidence="9">
    <location>
        <begin position="94"/>
        <end position="127"/>
    </location>
</feature>
<evidence type="ECO:0000313" key="10">
    <source>
        <dbReference type="EMBL" id="EAL67975.1"/>
    </source>
</evidence>
<dbReference type="HOGENOM" id="CLU_028484_0_1_1"/>
<comment type="catalytic activity">
    <reaction evidence="6 7">
        <text>L-arginyl-[protein] + 2 S-adenosyl-L-methionine = N(omega),N(omega)'-dimethyl-L-arginyl-[protein] + 2 S-adenosyl-L-homocysteine + 2 H(+)</text>
        <dbReference type="Rhea" id="RHEA:48108"/>
        <dbReference type="Rhea" id="RHEA-COMP:10532"/>
        <dbReference type="Rhea" id="RHEA-COMP:11992"/>
        <dbReference type="ChEBI" id="CHEBI:15378"/>
        <dbReference type="ChEBI" id="CHEBI:29965"/>
        <dbReference type="ChEBI" id="CHEBI:57856"/>
        <dbReference type="ChEBI" id="CHEBI:59789"/>
        <dbReference type="ChEBI" id="CHEBI:88221"/>
        <dbReference type="EC" id="2.1.1.320"/>
    </reaction>
</comment>
<name>Q54XU0_DICDI</name>
<feature type="region of interest" description="Disordered" evidence="9">
    <location>
        <begin position="88"/>
        <end position="129"/>
    </location>
</feature>
<dbReference type="FunCoup" id="Q54XU0">
    <property type="interactions" value="54"/>
</dbReference>
<evidence type="ECO:0000256" key="7">
    <source>
        <dbReference type="RuleBase" id="RU364114"/>
    </source>
</evidence>
<reference evidence="10 11" key="1">
    <citation type="journal article" date="2005" name="Nature">
        <title>The genome of the social amoeba Dictyostelium discoideum.</title>
        <authorList>
            <consortium name="The Dictyostelium discoideum Sequencing Consortium"/>
            <person name="Eichinger L."/>
            <person name="Pachebat J.A."/>
            <person name="Glockner G."/>
            <person name="Rajandream M.A."/>
            <person name="Sucgang R."/>
            <person name="Berriman M."/>
            <person name="Song J."/>
            <person name="Olsen R."/>
            <person name="Szafranski K."/>
            <person name="Xu Q."/>
            <person name="Tunggal B."/>
            <person name="Kummerfeld S."/>
            <person name="Madera M."/>
            <person name="Konfortov B.A."/>
            <person name="Rivero F."/>
            <person name="Bankier A.T."/>
            <person name="Lehmann R."/>
            <person name="Hamlin N."/>
            <person name="Davies R."/>
            <person name="Gaudet P."/>
            <person name="Fey P."/>
            <person name="Pilcher K."/>
            <person name="Chen G."/>
            <person name="Saunders D."/>
            <person name="Sodergren E."/>
            <person name="Davis P."/>
            <person name="Kerhornou A."/>
            <person name="Nie X."/>
            <person name="Hall N."/>
            <person name="Anjard C."/>
            <person name="Hemphill L."/>
            <person name="Bason N."/>
            <person name="Farbrother P."/>
            <person name="Desany B."/>
            <person name="Just E."/>
            <person name="Morio T."/>
            <person name="Rost R."/>
            <person name="Churcher C."/>
            <person name="Cooper J."/>
            <person name="Haydock S."/>
            <person name="van Driessche N."/>
            <person name="Cronin A."/>
            <person name="Goodhead I."/>
            <person name="Muzny D."/>
            <person name="Mourier T."/>
            <person name="Pain A."/>
            <person name="Lu M."/>
            <person name="Harper D."/>
            <person name="Lindsay R."/>
            <person name="Hauser H."/>
            <person name="James K."/>
            <person name="Quiles M."/>
            <person name="Madan Babu M."/>
            <person name="Saito T."/>
            <person name="Buchrieser C."/>
            <person name="Wardroper A."/>
            <person name="Felder M."/>
            <person name="Thangavelu M."/>
            <person name="Johnson D."/>
            <person name="Knights A."/>
            <person name="Loulseged H."/>
            <person name="Mungall K."/>
            <person name="Oliver K."/>
            <person name="Price C."/>
            <person name="Quail M.A."/>
            <person name="Urushihara H."/>
            <person name="Hernandez J."/>
            <person name="Rabbinowitsch E."/>
            <person name="Steffen D."/>
            <person name="Sanders M."/>
            <person name="Ma J."/>
            <person name="Kohara Y."/>
            <person name="Sharp S."/>
            <person name="Simmonds M."/>
            <person name="Spiegler S."/>
            <person name="Tivey A."/>
            <person name="Sugano S."/>
            <person name="White B."/>
            <person name="Walker D."/>
            <person name="Woodward J."/>
            <person name="Winckler T."/>
            <person name="Tanaka Y."/>
            <person name="Shaulsky G."/>
            <person name="Schleicher M."/>
            <person name="Weinstock G."/>
            <person name="Rosenthal A."/>
            <person name="Cox E.C."/>
            <person name="Chisholm R.L."/>
            <person name="Gibbs R."/>
            <person name="Loomis W.F."/>
            <person name="Platzer M."/>
            <person name="Kay R.R."/>
            <person name="Williams J."/>
            <person name="Dear P.H."/>
            <person name="Noegel A.A."/>
            <person name="Barrell B."/>
            <person name="Kuspa A."/>
        </authorList>
    </citation>
    <scope>NUCLEOTIDE SEQUENCE [LARGE SCALE GENOMIC DNA]</scope>
    <source>
        <strain evidence="10 11">AX4</strain>
    </source>
</reference>
<keyword evidence="11" id="KW-1185">Reference proteome</keyword>
<dbReference type="Pfam" id="PF02636">
    <property type="entry name" value="Methyltransf_28"/>
    <property type="match status" value="1"/>
</dbReference>
<dbReference type="RefSeq" id="XP_641909.1">
    <property type="nucleotide sequence ID" value="XM_636817.1"/>
</dbReference>
<dbReference type="FunFam" id="3.40.50.12710:FF:000019">
    <property type="entry name" value="Protein arginine methyltransferase NDUFAF7"/>
    <property type="match status" value="1"/>
</dbReference>
<comment type="similarity">
    <text evidence="2 7">Belongs to the NDUFAF7 family.</text>
</comment>
<dbReference type="PaxDb" id="44689-DDB0206168"/>
<dbReference type="GO" id="GO:0035243">
    <property type="term" value="F:protein-arginine omega-N symmetric methyltransferase activity"/>
    <property type="evidence" value="ECO:0000318"/>
    <property type="project" value="GO_Central"/>
</dbReference>
<dbReference type="Proteomes" id="UP000002195">
    <property type="component" value="Unassembled WGS sequence"/>
</dbReference>
<gene>
    <name evidence="10" type="ORF">DDB_G0278747</name>
</gene>
<evidence type="ECO:0000256" key="8">
    <source>
        <dbReference type="SAM" id="Coils"/>
    </source>
</evidence>
<dbReference type="InterPro" id="IPR029063">
    <property type="entry name" value="SAM-dependent_MTases_sf"/>
</dbReference>
<dbReference type="KEGG" id="ddi:DDB_G0278747"/>
<dbReference type="eggNOG" id="ENOG502QRKD">
    <property type="taxonomic scope" value="Eukaryota"/>
</dbReference>
<dbReference type="PhylomeDB" id="Q54XU0"/>
<keyword evidence="5 7" id="KW-0496">Mitochondrion</keyword>
<keyword evidence="4 7" id="KW-0808">Transferase</keyword>
<evidence type="ECO:0000256" key="1">
    <source>
        <dbReference type="ARBA" id="ARBA00004173"/>
    </source>
</evidence>
<evidence type="ECO:0000256" key="5">
    <source>
        <dbReference type="ARBA" id="ARBA00023128"/>
    </source>
</evidence>
<dbReference type="PANTHER" id="PTHR12049">
    <property type="entry name" value="PROTEIN ARGININE METHYLTRANSFERASE NDUFAF7, MITOCHONDRIAL"/>
    <property type="match status" value="1"/>
</dbReference>
<comment type="caution">
    <text evidence="10">The sequence shown here is derived from an EMBL/GenBank/DDBJ whole genome shotgun (WGS) entry which is preliminary data.</text>
</comment>
<dbReference type="PANTHER" id="PTHR12049:SF5">
    <property type="entry name" value="PROTEIN ARGININE METHYLTRANSFERASE NDUFAF7 HOMOLOG, MITOCHONDRIAL"/>
    <property type="match status" value="1"/>
</dbReference>
<dbReference type="OMA" id="LPFAPNM"/>
<dbReference type="GeneID" id="8621672"/>
<protein>
    <recommendedName>
        <fullName evidence="7">Protein arginine methyltransferase NDUFAF7</fullName>
        <ecNumber evidence="7">2.1.1.320</ecNumber>
    </recommendedName>
</protein>
<dbReference type="Gene3D" id="3.40.50.12710">
    <property type="match status" value="1"/>
</dbReference>
<dbReference type="STRING" id="44689.Q54XU0"/>
<evidence type="ECO:0000256" key="3">
    <source>
        <dbReference type="ARBA" id="ARBA00022603"/>
    </source>
</evidence>
<dbReference type="InParanoid" id="Q54XU0"/>
<comment type="subcellular location">
    <subcellularLocation>
        <location evidence="1 7">Mitochondrion</location>
    </subcellularLocation>
</comment>
<dbReference type="InterPro" id="IPR003788">
    <property type="entry name" value="NDUFAF7"/>
</dbReference>
<dbReference type="SUPFAM" id="SSF53335">
    <property type="entry name" value="S-adenosyl-L-methionine-dependent methyltransferases"/>
    <property type="match status" value="1"/>
</dbReference>
<evidence type="ECO:0000256" key="2">
    <source>
        <dbReference type="ARBA" id="ARBA00005891"/>
    </source>
</evidence>
<accession>Q54XU0</accession>
<dbReference type="GO" id="GO:0032259">
    <property type="term" value="P:methylation"/>
    <property type="evidence" value="ECO:0007669"/>
    <property type="project" value="UniProtKB-KW"/>
</dbReference>
<dbReference type="EC" id="2.1.1.320" evidence="7"/>
<dbReference type="EMBL" id="AAFI02000024">
    <property type="protein sequence ID" value="EAL67975.1"/>
    <property type="molecule type" value="Genomic_DNA"/>
</dbReference>
<dbReference type="VEuPathDB" id="AmoebaDB:DDB_G0278747"/>
<dbReference type="InterPro" id="IPR038375">
    <property type="entry name" value="NDUFAF7_sf"/>
</dbReference>
<organism evidence="10 11">
    <name type="scientific">Dictyostelium discoideum</name>
    <name type="common">Social amoeba</name>
    <dbReference type="NCBI Taxonomy" id="44689"/>
    <lineage>
        <taxon>Eukaryota</taxon>
        <taxon>Amoebozoa</taxon>
        <taxon>Evosea</taxon>
        <taxon>Eumycetozoa</taxon>
        <taxon>Dictyostelia</taxon>
        <taxon>Dictyosteliales</taxon>
        <taxon>Dictyosteliaceae</taxon>
        <taxon>Dictyostelium</taxon>
    </lineage>
</organism>
<dbReference type="dictyBase" id="DDB_G0278747"/>
<dbReference type="AlphaFoldDB" id="Q54XU0"/>
<keyword evidence="8" id="KW-0175">Coiled coil</keyword>
<evidence type="ECO:0000256" key="9">
    <source>
        <dbReference type="SAM" id="MobiDB-lite"/>
    </source>
</evidence>
<evidence type="ECO:0000256" key="4">
    <source>
        <dbReference type="ARBA" id="ARBA00022679"/>
    </source>
</evidence>
<evidence type="ECO:0000256" key="6">
    <source>
        <dbReference type="ARBA" id="ARBA00048612"/>
    </source>
</evidence>